<name>A0A455VJP3_9GAMM</name>
<sequence>MKTECYDVMYRRKIYRKSDEIQRELNQWLYFYNRERPHS</sequence>
<accession>A0A455VJP3</accession>
<dbReference type="AlphaFoldDB" id="A0A455VJP3"/>
<organism evidence="1 2">
    <name type="scientific">Serratia symbiotica</name>
    <dbReference type="NCBI Taxonomy" id="138074"/>
    <lineage>
        <taxon>Bacteria</taxon>
        <taxon>Pseudomonadati</taxon>
        <taxon>Pseudomonadota</taxon>
        <taxon>Gammaproteobacteria</taxon>
        <taxon>Enterobacterales</taxon>
        <taxon>Yersiniaceae</taxon>
        <taxon>Serratia</taxon>
    </lineage>
</organism>
<gene>
    <name evidence="1" type="ORF">SSYIS1_00400</name>
</gene>
<dbReference type="Proteomes" id="UP000324392">
    <property type="component" value="Chromosome"/>
</dbReference>
<reference evidence="1 2" key="1">
    <citation type="submission" date="2019-03" db="EMBL/GenBank/DDBJ databases">
        <title>The genome sequence of Candidatus Serratia symbiotica strain IS.</title>
        <authorList>
            <person name="Nikoh N."/>
            <person name="Koga R."/>
            <person name="Oshima K."/>
            <person name="Hattori M."/>
            <person name="Fukatsu T."/>
        </authorList>
    </citation>
    <scope>NUCLEOTIDE SEQUENCE [LARGE SCALE GENOMIC DNA]</scope>
    <source>
        <strain evidence="1 2">IS</strain>
    </source>
</reference>
<protein>
    <submittedName>
        <fullName evidence="1">Uncharacterized protein</fullName>
    </submittedName>
</protein>
<evidence type="ECO:0000313" key="2">
    <source>
        <dbReference type="Proteomes" id="UP000324392"/>
    </source>
</evidence>
<evidence type="ECO:0000313" key="1">
    <source>
        <dbReference type="EMBL" id="BBI91036.1"/>
    </source>
</evidence>
<dbReference type="EMBL" id="AP019531">
    <property type="protein sequence ID" value="BBI91036.1"/>
    <property type="molecule type" value="Genomic_DNA"/>
</dbReference>
<proteinExistence type="predicted"/>